<name>A0AC58I5A0_DANRE</name>
<protein>
    <submittedName>
        <fullName evidence="2">C-C motif chemokine 2-like isoform X1</fullName>
    </submittedName>
</protein>
<evidence type="ECO:0000313" key="2">
    <source>
        <dbReference type="RefSeq" id="XP_073789418.1"/>
    </source>
</evidence>
<gene>
    <name evidence="2" type="primary">LOC141379250</name>
</gene>
<reference evidence="2" key="1">
    <citation type="submission" date="2025-08" db="UniProtKB">
        <authorList>
            <consortium name="RefSeq"/>
        </authorList>
    </citation>
    <scope>IDENTIFICATION</scope>
    <source>
        <strain evidence="2">Tuebingen</strain>
        <tissue evidence="2">Fibroblasts and whole tissue</tissue>
    </source>
</reference>
<dbReference type="RefSeq" id="XP_073789418.1">
    <property type="nucleotide sequence ID" value="XM_073933317.1"/>
</dbReference>
<keyword evidence="1" id="KW-1185">Reference proteome</keyword>
<organism evidence="1 2">
    <name type="scientific">Danio rerio</name>
    <name type="common">Zebrafish</name>
    <name type="synonym">Brachydanio rerio</name>
    <dbReference type="NCBI Taxonomy" id="7955"/>
    <lineage>
        <taxon>Eukaryota</taxon>
        <taxon>Metazoa</taxon>
        <taxon>Chordata</taxon>
        <taxon>Craniata</taxon>
        <taxon>Vertebrata</taxon>
        <taxon>Euteleostomi</taxon>
        <taxon>Actinopterygii</taxon>
        <taxon>Neopterygii</taxon>
        <taxon>Teleostei</taxon>
        <taxon>Ostariophysi</taxon>
        <taxon>Cypriniformes</taxon>
        <taxon>Danionidae</taxon>
        <taxon>Danioninae</taxon>
        <taxon>Danio</taxon>
    </lineage>
</organism>
<dbReference type="Proteomes" id="UP000000437">
    <property type="component" value="Chromosome 2"/>
</dbReference>
<accession>A0AC58I5A0</accession>
<proteinExistence type="predicted"/>
<evidence type="ECO:0000313" key="1">
    <source>
        <dbReference type="Proteomes" id="UP000000437"/>
    </source>
</evidence>
<sequence>MTYIYCFGKEGRKEVLPKPSFTTFIYREEQDKMKFNQFAVFLISTQWIISGNGERVYDGPPVSCCLRHGDRRPHLDKILNYRIQTEELCPIRAVLFQTVAGKTLCSKPESSWTKSAMWKVDEEQRKLREQDPEALEGASVDERKGEEHNSRNTTKQQSYNNNADD</sequence>